<keyword evidence="1" id="KW-1133">Transmembrane helix</keyword>
<accession>A0A2R6PZJ8</accession>
<evidence type="ECO:0000313" key="3">
    <source>
        <dbReference type="Proteomes" id="UP000186601"/>
    </source>
</evidence>
<dbReference type="Proteomes" id="UP000186601">
    <property type="component" value="Unassembled WGS sequence"/>
</dbReference>
<gene>
    <name evidence="2" type="ORF">PHLCEN_2v4252</name>
</gene>
<proteinExistence type="predicted"/>
<dbReference type="AlphaFoldDB" id="A0A2R6PZJ8"/>
<dbReference type="STRING" id="98765.A0A2R6PZJ8"/>
<protein>
    <submittedName>
        <fullName evidence="2">Uncharacterized protein</fullName>
    </submittedName>
</protein>
<comment type="caution">
    <text evidence="2">The sequence shown here is derived from an EMBL/GenBank/DDBJ whole genome shotgun (WGS) entry which is preliminary data.</text>
</comment>
<reference evidence="2 3" key="1">
    <citation type="submission" date="2018-02" db="EMBL/GenBank/DDBJ databases">
        <title>Genome sequence of the basidiomycete white-rot fungus Phlebia centrifuga.</title>
        <authorList>
            <person name="Granchi Z."/>
            <person name="Peng M."/>
            <person name="de Vries R.P."/>
            <person name="Hilden K."/>
            <person name="Makela M.R."/>
            <person name="Grigoriev I."/>
            <person name="Riley R."/>
        </authorList>
    </citation>
    <scope>NUCLEOTIDE SEQUENCE [LARGE SCALE GENOMIC DNA]</scope>
    <source>
        <strain evidence="2 3">FBCC195</strain>
    </source>
</reference>
<evidence type="ECO:0000313" key="2">
    <source>
        <dbReference type="EMBL" id="PSR98932.1"/>
    </source>
</evidence>
<name>A0A2R6PZJ8_9APHY</name>
<organism evidence="2 3">
    <name type="scientific">Hermanssonia centrifuga</name>
    <dbReference type="NCBI Taxonomy" id="98765"/>
    <lineage>
        <taxon>Eukaryota</taxon>
        <taxon>Fungi</taxon>
        <taxon>Dikarya</taxon>
        <taxon>Basidiomycota</taxon>
        <taxon>Agaricomycotina</taxon>
        <taxon>Agaricomycetes</taxon>
        <taxon>Polyporales</taxon>
        <taxon>Meruliaceae</taxon>
        <taxon>Hermanssonia</taxon>
    </lineage>
</organism>
<feature type="transmembrane region" description="Helical" evidence="1">
    <location>
        <begin position="62"/>
        <end position="84"/>
    </location>
</feature>
<keyword evidence="3" id="KW-1185">Reference proteome</keyword>
<sequence>MIILDEVEDVPKLASPPPIHSDLSRLTRAVTTTPSLPDYETSQEQHRSGAWKPKPLSRRWRWAIYGLIAYFVVTIAIGVPLIILKSRKSSKTYKSPSLLYPAPAAYGSNINNSLSGLDLGIGPYNVDAATACDIWSFKDRQQGNLMHAQLEYYVPTENTVFVQSNVSYSATNNPSYINGRLNVDISDDPKDTNVSIKVAMSYSGTDIRQQTSVCLMNLDGADGLNLYVPYNLDYPDQLNFNVTVLFPQQDGPTSVYICNFITFLPYFAQHIGNLSPGVSFGTVVLEGSNSSVTVERFIQSIQAESIAIKSSSSDIVGSMNVTNQVVLDTISARVKL</sequence>
<evidence type="ECO:0000256" key="1">
    <source>
        <dbReference type="SAM" id="Phobius"/>
    </source>
</evidence>
<keyword evidence="1" id="KW-0812">Transmembrane</keyword>
<dbReference type="OrthoDB" id="3233661at2759"/>
<dbReference type="EMBL" id="MLYV02000429">
    <property type="protein sequence ID" value="PSR98932.1"/>
    <property type="molecule type" value="Genomic_DNA"/>
</dbReference>
<keyword evidence="1" id="KW-0472">Membrane</keyword>